<evidence type="ECO:0000256" key="6">
    <source>
        <dbReference type="SAM" id="MobiDB-lite"/>
    </source>
</evidence>
<dbReference type="GO" id="GO:0005886">
    <property type="term" value="C:plasma membrane"/>
    <property type="evidence" value="ECO:0007669"/>
    <property type="project" value="TreeGrafter"/>
</dbReference>
<dbReference type="GO" id="GO:0008360">
    <property type="term" value="P:regulation of cell shape"/>
    <property type="evidence" value="ECO:0007669"/>
    <property type="project" value="UniProtKB-KW"/>
</dbReference>
<evidence type="ECO:0000259" key="7">
    <source>
        <dbReference type="Pfam" id="PF04085"/>
    </source>
</evidence>
<dbReference type="InterPro" id="IPR007221">
    <property type="entry name" value="MreC"/>
</dbReference>
<keyword evidence="5" id="KW-0175">Coiled coil</keyword>
<dbReference type="Pfam" id="PF04085">
    <property type="entry name" value="MreC"/>
    <property type="match status" value="1"/>
</dbReference>
<evidence type="ECO:0000256" key="5">
    <source>
        <dbReference type="SAM" id="Coils"/>
    </source>
</evidence>
<dbReference type="EMBL" id="CAEZTJ010000065">
    <property type="protein sequence ID" value="CAB4568000.1"/>
    <property type="molecule type" value="Genomic_DNA"/>
</dbReference>
<gene>
    <name evidence="8" type="ORF">UFOPK1650_00555</name>
</gene>
<dbReference type="InterPro" id="IPR055342">
    <property type="entry name" value="MreC_beta-barrel_core"/>
</dbReference>
<sequence>MAQRGSGRTRLLLVSLLVTALFLITLDLRGVSLLASARSAMQTVAKPFQSAANFLFSPIGNFFGDIANIGQANERLDQLKEENKALQEKIATLKDMRGELRQLKSVLDLAGRARYEVVAARVIAFGPESSFERTVTLDVGSTSGIQRDMAVISGAGVVGVVKTVTARSAIVQLVSDPAFRMGVRIAGRQTMGILSGKGSSYFDVELLDARDTIKQGDVLLSRGSSGNRPFAPGIPVGTVVSVDDSIGALTKRAEVRPFAELSSLGVVAVILSEEAIDPRDSLIPKAPVATPTPTVTVFVTPTPSPSSKTSTKKSTGE</sequence>
<evidence type="ECO:0000313" key="8">
    <source>
        <dbReference type="EMBL" id="CAB4568000.1"/>
    </source>
</evidence>
<dbReference type="PANTHER" id="PTHR34138:SF1">
    <property type="entry name" value="CELL SHAPE-DETERMINING PROTEIN MREC"/>
    <property type="match status" value="1"/>
</dbReference>
<dbReference type="InterPro" id="IPR042175">
    <property type="entry name" value="Cell/Rod_MreC_2"/>
</dbReference>
<feature type="region of interest" description="Disordered" evidence="6">
    <location>
        <begin position="293"/>
        <end position="317"/>
    </location>
</feature>
<dbReference type="Gene3D" id="2.40.10.340">
    <property type="entry name" value="Rod shape-determining protein MreC, domain 1"/>
    <property type="match status" value="1"/>
</dbReference>
<dbReference type="NCBIfam" id="TIGR00219">
    <property type="entry name" value="mreC"/>
    <property type="match status" value="1"/>
</dbReference>
<evidence type="ECO:0000256" key="2">
    <source>
        <dbReference type="ARBA" id="ARBA00013855"/>
    </source>
</evidence>
<feature type="domain" description="Rod shape-determining protein MreC beta-barrel core" evidence="7">
    <location>
        <begin position="129"/>
        <end position="270"/>
    </location>
</feature>
<comment type="similarity">
    <text evidence="1">Belongs to the MreC family.</text>
</comment>
<dbReference type="Gene3D" id="2.40.10.350">
    <property type="entry name" value="Rod shape-determining protein MreC, domain 2"/>
    <property type="match status" value="1"/>
</dbReference>
<evidence type="ECO:0000256" key="4">
    <source>
        <dbReference type="ARBA" id="ARBA00032089"/>
    </source>
</evidence>
<name>A0A6J6DUV9_9ZZZZ</name>
<evidence type="ECO:0000256" key="1">
    <source>
        <dbReference type="ARBA" id="ARBA00009369"/>
    </source>
</evidence>
<protein>
    <recommendedName>
        <fullName evidence="2">Cell shape-determining protein MreC</fullName>
    </recommendedName>
    <alternativeName>
        <fullName evidence="4">Cell shape protein MreC</fullName>
    </alternativeName>
</protein>
<organism evidence="8">
    <name type="scientific">freshwater metagenome</name>
    <dbReference type="NCBI Taxonomy" id="449393"/>
    <lineage>
        <taxon>unclassified sequences</taxon>
        <taxon>metagenomes</taxon>
        <taxon>ecological metagenomes</taxon>
    </lineage>
</organism>
<keyword evidence="3" id="KW-0133">Cell shape</keyword>
<dbReference type="PIRSF" id="PIRSF038471">
    <property type="entry name" value="MreC"/>
    <property type="match status" value="1"/>
</dbReference>
<dbReference type="AlphaFoldDB" id="A0A6J6DUV9"/>
<dbReference type="PANTHER" id="PTHR34138">
    <property type="entry name" value="CELL SHAPE-DETERMINING PROTEIN MREC"/>
    <property type="match status" value="1"/>
</dbReference>
<evidence type="ECO:0000256" key="3">
    <source>
        <dbReference type="ARBA" id="ARBA00022960"/>
    </source>
</evidence>
<proteinExistence type="inferred from homology"/>
<reference evidence="8" key="1">
    <citation type="submission" date="2020-05" db="EMBL/GenBank/DDBJ databases">
        <authorList>
            <person name="Chiriac C."/>
            <person name="Salcher M."/>
            <person name="Ghai R."/>
            <person name="Kavagutti S V."/>
        </authorList>
    </citation>
    <scope>NUCLEOTIDE SEQUENCE</scope>
</reference>
<dbReference type="InterPro" id="IPR042177">
    <property type="entry name" value="Cell/Rod_1"/>
</dbReference>
<feature type="coiled-coil region" evidence="5">
    <location>
        <begin position="69"/>
        <end position="106"/>
    </location>
</feature>
<accession>A0A6J6DUV9</accession>